<evidence type="ECO:0000256" key="3">
    <source>
        <dbReference type="ARBA" id="ARBA00022763"/>
    </source>
</evidence>
<keyword evidence="6" id="KW-0411">Iron-sulfur</keyword>
<dbReference type="Pfam" id="PF03167">
    <property type="entry name" value="UDG"/>
    <property type="match status" value="1"/>
</dbReference>
<sequence>MGADQNIEWQWAAASALEWWRDAGVDTLIDEVPRDWTAVPPPPPEPPRRRSGAQAVAEILVVPLPDTLAAFVAWRCGPDAPEAGWAGTPIAATGDPAADIMILVDLPDREDCDSGVLLSGAAGRLFDRMLAAIGRNRDSVYLAPMCSMRPLSGRIAPEIEARLVEVARHHVALVAPKRLLLLGNAPSRAVTGTDVARARGSLQTINLECGKTSVSVDVVASFHPRLLLERPAEKARAWKDLQMLIAGLHA</sequence>
<dbReference type="SMART" id="SM00986">
    <property type="entry name" value="UDG"/>
    <property type="match status" value="1"/>
</dbReference>
<reference evidence="10" key="1">
    <citation type="journal article" date="2019" name="Int. J. Syst. Evol. Microbiol.">
        <title>The Global Catalogue of Microorganisms (GCM) 10K type strain sequencing project: providing services to taxonomists for standard genome sequencing and annotation.</title>
        <authorList>
            <consortium name="The Broad Institute Genomics Platform"/>
            <consortium name="The Broad Institute Genome Sequencing Center for Infectious Disease"/>
            <person name="Wu L."/>
            <person name="Ma J."/>
        </authorList>
    </citation>
    <scope>NUCLEOTIDE SEQUENCE [LARGE SCALE GENOMIC DNA]</scope>
    <source>
        <strain evidence="10">CGMCC 1.10106</strain>
    </source>
</reference>
<dbReference type="InterPro" id="IPR051536">
    <property type="entry name" value="UDG_Type-4/5"/>
</dbReference>
<organism evidence="9 10">
    <name type="scientific">Sphingomonas psychrolutea</name>
    <dbReference type="NCBI Taxonomy" id="1259676"/>
    <lineage>
        <taxon>Bacteria</taxon>
        <taxon>Pseudomonadati</taxon>
        <taxon>Pseudomonadota</taxon>
        <taxon>Alphaproteobacteria</taxon>
        <taxon>Sphingomonadales</taxon>
        <taxon>Sphingomonadaceae</taxon>
        <taxon>Sphingomonas</taxon>
    </lineage>
</organism>
<feature type="domain" description="Uracil-DNA glycosylase-like" evidence="8">
    <location>
        <begin position="91"/>
        <end position="242"/>
    </location>
</feature>
<keyword evidence="2" id="KW-0479">Metal-binding</keyword>
<keyword evidence="1" id="KW-0004">4Fe-4S</keyword>
<keyword evidence="3" id="KW-0227">DNA damage</keyword>
<evidence type="ECO:0000256" key="1">
    <source>
        <dbReference type="ARBA" id="ARBA00022485"/>
    </source>
</evidence>
<evidence type="ECO:0000313" key="10">
    <source>
        <dbReference type="Proteomes" id="UP000618591"/>
    </source>
</evidence>
<keyword evidence="4" id="KW-0378">Hydrolase</keyword>
<dbReference type="Gene3D" id="3.40.470.10">
    <property type="entry name" value="Uracil-DNA glycosylase-like domain"/>
    <property type="match status" value="1"/>
</dbReference>
<keyword evidence="7" id="KW-0234">DNA repair</keyword>
<protein>
    <recommendedName>
        <fullName evidence="8">Uracil-DNA glycosylase-like domain-containing protein</fullName>
    </recommendedName>
</protein>
<dbReference type="SMART" id="SM00987">
    <property type="entry name" value="UreE_C"/>
    <property type="match status" value="1"/>
</dbReference>
<dbReference type="CDD" id="cd10030">
    <property type="entry name" value="UDG-F4_TTUDGA_SPO1dp_like"/>
    <property type="match status" value="1"/>
</dbReference>
<gene>
    <name evidence="9" type="ORF">GCM10011395_23970</name>
</gene>
<dbReference type="PANTHER" id="PTHR33693">
    <property type="entry name" value="TYPE-5 URACIL-DNA GLYCOSYLASE"/>
    <property type="match status" value="1"/>
</dbReference>
<proteinExistence type="predicted"/>
<dbReference type="SUPFAM" id="SSF52141">
    <property type="entry name" value="Uracil-DNA glycosylase-like"/>
    <property type="match status" value="1"/>
</dbReference>
<keyword evidence="10" id="KW-1185">Reference proteome</keyword>
<accession>A0ABQ1GZJ6</accession>
<evidence type="ECO:0000256" key="6">
    <source>
        <dbReference type="ARBA" id="ARBA00023014"/>
    </source>
</evidence>
<evidence type="ECO:0000256" key="2">
    <source>
        <dbReference type="ARBA" id="ARBA00022723"/>
    </source>
</evidence>
<keyword evidence="5" id="KW-0408">Iron</keyword>
<dbReference type="RefSeq" id="WP_188447770.1">
    <property type="nucleotide sequence ID" value="NZ_BMDW01000014.1"/>
</dbReference>
<name>A0ABQ1GZJ6_9SPHN</name>
<dbReference type="PANTHER" id="PTHR33693:SF1">
    <property type="entry name" value="TYPE-4 URACIL-DNA GLYCOSYLASE"/>
    <property type="match status" value="1"/>
</dbReference>
<evidence type="ECO:0000256" key="4">
    <source>
        <dbReference type="ARBA" id="ARBA00022801"/>
    </source>
</evidence>
<dbReference type="EMBL" id="BMDW01000014">
    <property type="protein sequence ID" value="GGA52825.1"/>
    <property type="molecule type" value="Genomic_DNA"/>
</dbReference>
<evidence type="ECO:0000259" key="8">
    <source>
        <dbReference type="SMART" id="SM00986"/>
    </source>
</evidence>
<evidence type="ECO:0000313" key="9">
    <source>
        <dbReference type="EMBL" id="GGA52825.1"/>
    </source>
</evidence>
<evidence type="ECO:0000256" key="7">
    <source>
        <dbReference type="ARBA" id="ARBA00023204"/>
    </source>
</evidence>
<dbReference type="InterPro" id="IPR005122">
    <property type="entry name" value="Uracil-DNA_glycosylase-like"/>
</dbReference>
<dbReference type="InterPro" id="IPR036895">
    <property type="entry name" value="Uracil-DNA_glycosylase-like_sf"/>
</dbReference>
<dbReference type="Proteomes" id="UP000618591">
    <property type="component" value="Unassembled WGS sequence"/>
</dbReference>
<evidence type="ECO:0000256" key="5">
    <source>
        <dbReference type="ARBA" id="ARBA00023004"/>
    </source>
</evidence>
<comment type="caution">
    <text evidence="9">The sequence shown here is derived from an EMBL/GenBank/DDBJ whole genome shotgun (WGS) entry which is preliminary data.</text>
</comment>